<dbReference type="EMBL" id="AY809608">
    <property type="protein sequence ID" value="AAX25497.2"/>
    <property type="molecule type" value="mRNA"/>
</dbReference>
<evidence type="ECO:0000256" key="2">
    <source>
        <dbReference type="SAM" id="SignalP"/>
    </source>
</evidence>
<protein>
    <submittedName>
        <fullName evidence="3">SJCHGC03227 protein</fullName>
    </submittedName>
</protein>
<keyword evidence="2" id="KW-0732">Signal</keyword>
<organism evidence="3">
    <name type="scientific">Schistosoma japonicum</name>
    <name type="common">Blood fluke</name>
    <dbReference type="NCBI Taxonomy" id="6182"/>
    <lineage>
        <taxon>Eukaryota</taxon>
        <taxon>Metazoa</taxon>
        <taxon>Spiralia</taxon>
        <taxon>Lophotrochozoa</taxon>
        <taxon>Platyhelminthes</taxon>
        <taxon>Trematoda</taxon>
        <taxon>Digenea</taxon>
        <taxon>Strigeidida</taxon>
        <taxon>Schistosomatoidea</taxon>
        <taxon>Schistosomatidae</taxon>
        <taxon>Schistosoma</taxon>
    </lineage>
</organism>
<feature type="chain" id="PRO_5004253916" evidence="2">
    <location>
        <begin position="19"/>
        <end position="134"/>
    </location>
</feature>
<reference evidence="3" key="1">
    <citation type="journal article" date="2006" name="PLoS Pathog.">
        <title>New perspectives on host-parasite interplay by comparative transcriptomic and proteomic analyses of Schistosoma japonicum.</title>
        <authorList>
            <person name="Liu F."/>
            <person name="Lu J."/>
            <person name="Hu W."/>
            <person name="Wang S.Y."/>
            <person name="Cui S.J."/>
            <person name="Chi M."/>
            <person name="Yan Q."/>
            <person name="Wang X.R."/>
            <person name="Song H.D."/>
            <person name="Xu X.N."/>
            <person name="Wang J.J."/>
            <person name="Zhang X.L."/>
            <person name="Zhang X."/>
            <person name="Wang Z.Q."/>
            <person name="Xue C.L."/>
            <person name="Brindley P.J."/>
            <person name="McManus D.P."/>
            <person name="Yang P.Y."/>
            <person name="Feng Z."/>
            <person name="Chen Z."/>
            <person name="Han Z.G."/>
        </authorList>
    </citation>
    <scope>NUCLEOTIDE SEQUENCE</scope>
</reference>
<feature type="non-terminal residue" evidence="3">
    <location>
        <position position="1"/>
    </location>
</feature>
<dbReference type="AlphaFoldDB" id="Q5C4C8"/>
<proteinExistence type="evidence at transcript level"/>
<evidence type="ECO:0000313" key="3">
    <source>
        <dbReference type="EMBL" id="AAX25497.2"/>
    </source>
</evidence>
<feature type="region of interest" description="Disordered" evidence="1">
    <location>
        <begin position="74"/>
        <end position="111"/>
    </location>
</feature>
<accession>Q5C4C8</accession>
<name>Q5C4C8_SCHJA</name>
<sequence>RYLFSCLLLLAMIHFIDGGRQKRETKEISVLDADKNQNKRTNQNISTIFLNIAQYIKQSSENIVKLLDADKNQNKRTNQRQVKKSTKEKSIEKDIEATRLKHQREQSRRNRINQLRFDFSELRNQNTNQTNGTE</sequence>
<feature type="compositionally biased region" description="Basic and acidic residues" evidence="1">
    <location>
        <begin position="85"/>
        <end position="108"/>
    </location>
</feature>
<evidence type="ECO:0000256" key="1">
    <source>
        <dbReference type="SAM" id="MobiDB-lite"/>
    </source>
</evidence>
<feature type="signal peptide" evidence="2">
    <location>
        <begin position="1"/>
        <end position="18"/>
    </location>
</feature>